<evidence type="ECO:0000313" key="2">
    <source>
        <dbReference type="Proteomes" id="UP000297245"/>
    </source>
</evidence>
<organism evidence="1 2">
    <name type="scientific">Dendrothele bispora (strain CBS 962.96)</name>
    <dbReference type="NCBI Taxonomy" id="1314807"/>
    <lineage>
        <taxon>Eukaryota</taxon>
        <taxon>Fungi</taxon>
        <taxon>Dikarya</taxon>
        <taxon>Basidiomycota</taxon>
        <taxon>Agaricomycotina</taxon>
        <taxon>Agaricomycetes</taxon>
        <taxon>Agaricomycetidae</taxon>
        <taxon>Agaricales</taxon>
        <taxon>Agaricales incertae sedis</taxon>
        <taxon>Dendrothele</taxon>
    </lineage>
</organism>
<dbReference type="Proteomes" id="UP000297245">
    <property type="component" value="Unassembled WGS sequence"/>
</dbReference>
<dbReference type="EMBL" id="ML179162">
    <property type="protein sequence ID" value="THU97092.1"/>
    <property type="molecule type" value="Genomic_DNA"/>
</dbReference>
<keyword evidence="2" id="KW-1185">Reference proteome</keyword>
<gene>
    <name evidence="1" type="ORF">K435DRAFT_857895</name>
</gene>
<protein>
    <submittedName>
        <fullName evidence="1">Uncharacterized protein</fullName>
    </submittedName>
</protein>
<evidence type="ECO:0000313" key="1">
    <source>
        <dbReference type="EMBL" id="THU97092.1"/>
    </source>
</evidence>
<name>A0A4S8M4H2_DENBC</name>
<accession>A0A4S8M4H2</accession>
<proteinExistence type="predicted"/>
<dbReference type="Gene3D" id="3.40.50.720">
    <property type="entry name" value="NAD(P)-binding Rossmann-like Domain"/>
    <property type="match status" value="1"/>
</dbReference>
<reference evidence="1 2" key="1">
    <citation type="journal article" date="2019" name="Nat. Ecol. Evol.">
        <title>Megaphylogeny resolves global patterns of mushroom evolution.</title>
        <authorList>
            <person name="Varga T."/>
            <person name="Krizsan K."/>
            <person name="Foldi C."/>
            <person name="Dima B."/>
            <person name="Sanchez-Garcia M."/>
            <person name="Sanchez-Ramirez S."/>
            <person name="Szollosi G.J."/>
            <person name="Szarkandi J.G."/>
            <person name="Papp V."/>
            <person name="Albert L."/>
            <person name="Andreopoulos W."/>
            <person name="Angelini C."/>
            <person name="Antonin V."/>
            <person name="Barry K.W."/>
            <person name="Bougher N.L."/>
            <person name="Buchanan P."/>
            <person name="Buyck B."/>
            <person name="Bense V."/>
            <person name="Catcheside P."/>
            <person name="Chovatia M."/>
            <person name="Cooper J."/>
            <person name="Damon W."/>
            <person name="Desjardin D."/>
            <person name="Finy P."/>
            <person name="Geml J."/>
            <person name="Haridas S."/>
            <person name="Hughes K."/>
            <person name="Justo A."/>
            <person name="Karasinski D."/>
            <person name="Kautmanova I."/>
            <person name="Kiss B."/>
            <person name="Kocsube S."/>
            <person name="Kotiranta H."/>
            <person name="LaButti K.M."/>
            <person name="Lechner B.E."/>
            <person name="Liimatainen K."/>
            <person name="Lipzen A."/>
            <person name="Lukacs Z."/>
            <person name="Mihaltcheva S."/>
            <person name="Morgado L.N."/>
            <person name="Niskanen T."/>
            <person name="Noordeloos M.E."/>
            <person name="Ohm R.A."/>
            <person name="Ortiz-Santana B."/>
            <person name="Ovrebo C."/>
            <person name="Racz N."/>
            <person name="Riley R."/>
            <person name="Savchenko A."/>
            <person name="Shiryaev A."/>
            <person name="Soop K."/>
            <person name="Spirin V."/>
            <person name="Szebenyi C."/>
            <person name="Tomsovsky M."/>
            <person name="Tulloss R.E."/>
            <person name="Uehling J."/>
            <person name="Grigoriev I.V."/>
            <person name="Vagvolgyi C."/>
            <person name="Papp T."/>
            <person name="Martin F.M."/>
            <person name="Miettinen O."/>
            <person name="Hibbett D.S."/>
            <person name="Nagy L.G."/>
        </authorList>
    </citation>
    <scope>NUCLEOTIDE SEQUENCE [LARGE SCALE GENOMIC DNA]</scope>
    <source>
        <strain evidence="1 2">CBS 962.96</strain>
    </source>
</reference>
<dbReference type="AlphaFoldDB" id="A0A4S8M4H2"/>
<sequence>MLPTFPEYMAVSWIPVDVAADGVVDVIFYPSDSSYLYLNLVHVNPVSWHSIFVSIAETLGGLPLVPYEKWYTTLKEISAKPGTAEKITAVNLVDFFAPTLTENDNREAMGMKMMAIDRIKISHSVAMAGLWVWRIQKVDYVLEGARCVYSETFGF</sequence>